<dbReference type="Pfam" id="PF01546">
    <property type="entry name" value="Peptidase_M20"/>
    <property type="match status" value="1"/>
</dbReference>
<dbReference type="PIRSF" id="PIRSF037238">
    <property type="entry name" value="Carboxypeptidase_G2"/>
    <property type="match status" value="1"/>
</dbReference>
<keyword evidence="5" id="KW-0645">Protease</keyword>
<dbReference type="InterPro" id="IPR017150">
    <property type="entry name" value="Pept_M20_glutamate_carboxypep"/>
</dbReference>
<accession>A0A2S0N6V1</accession>
<keyword evidence="1" id="KW-0479">Metal-binding</keyword>
<evidence type="ECO:0000256" key="3">
    <source>
        <dbReference type="PIRSR" id="PIRSR037238-1"/>
    </source>
</evidence>
<dbReference type="AlphaFoldDB" id="A0A2S0N6V1"/>
<dbReference type="PANTHER" id="PTHR43808:SF9">
    <property type="entry name" value="BLL0789 PROTEIN"/>
    <property type="match status" value="1"/>
</dbReference>
<evidence type="ECO:0000256" key="2">
    <source>
        <dbReference type="ARBA" id="ARBA00022801"/>
    </source>
</evidence>
<dbReference type="SUPFAM" id="SSF55031">
    <property type="entry name" value="Bacterial exopeptidase dimerisation domain"/>
    <property type="match status" value="1"/>
</dbReference>
<dbReference type="InterPro" id="IPR011650">
    <property type="entry name" value="Peptidase_M20_dimer"/>
</dbReference>
<reference evidence="5 6" key="1">
    <citation type="submission" date="2018-03" db="EMBL/GenBank/DDBJ databases">
        <title>Genome sequencing of Phreatobacter sp.</title>
        <authorList>
            <person name="Kim S.-J."/>
            <person name="Heo J."/>
            <person name="Kwon S.-W."/>
        </authorList>
    </citation>
    <scope>NUCLEOTIDE SEQUENCE [LARGE SCALE GENOMIC DNA]</scope>
    <source>
        <strain evidence="5 6">S-12</strain>
    </source>
</reference>
<evidence type="ECO:0000259" key="4">
    <source>
        <dbReference type="Pfam" id="PF07687"/>
    </source>
</evidence>
<dbReference type="InterPro" id="IPR050072">
    <property type="entry name" value="Peptidase_M20A"/>
</dbReference>
<dbReference type="RefSeq" id="WP_106747224.1">
    <property type="nucleotide sequence ID" value="NZ_CP027668.1"/>
</dbReference>
<dbReference type="PANTHER" id="PTHR43808">
    <property type="entry name" value="ACETYLORNITHINE DEACETYLASE"/>
    <property type="match status" value="1"/>
</dbReference>
<organism evidence="5 6">
    <name type="scientific">Phreatobacter cathodiphilus</name>
    <dbReference type="NCBI Taxonomy" id="1868589"/>
    <lineage>
        <taxon>Bacteria</taxon>
        <taxon>Pseudomonadati</taxon>
        <taxon>Pseudomonadota</taxon>
        <taxon>Alphaproteobacteria</taxon>
        <taxon>Hyphomicrobiales</taxon>
        <taxon>Phreatobacteraceae</taxon>
        <taxon>Phreatobacter</taxon>
    </lineage>
</organism>
<dbReference type="Proteomes" id="UP000237889">
    <property type="component" value="Chromosome"/>
</dbReference>
<gene>
    <name evidence="5" type="ORF">C6569_01760</name>
</gene>
<keyword evidence="6" id="KW-1185">Reference proteome</keyword>
<dbReference type="SUPFAM" id="SSF53187">
    <property type="entry name" value="Zn-dependent exopeptidases"/>
    <property type="match status" value="1"/>
</dbReference>
<feature type="active site" evidence="3">
    <location>
        <position position="86"/>
    </location>
</feature>
<dbReference type="Gene3D" id="3.40.630.10">
    <property type="entry name" value="Zn peptidases"/>
    <property type="match status" value="1"/>
</dbReference>
<keyword evidence="5" id="KW-0121">Carboxypeptidase</keyword>
<proteinExistence type="predicted"/>
<feature type="domain" description="Peptidase M20 dimerisation" evidence="4">
    <location>
        <begin position="183"/>
        <end position="275"/>
    </location>
</feature>
<evidence type="ECO:0000313" key="6">
    <source>
        <dbReference type="Proteomes" id="UP000237889"/>
    </source>
</evidence>
<name>A0A2S0N6V1_9HYPH</name>
<sequence length="381" mass="40235">MSIKAATVPLHEDEVIEGIRRWVTIESPTYDVGGIEAVLDAVEQDFDGLPVVMERREGQGGYGGVLKVSTAEPSNEKPILVLTHIDTVHPKGTLTGRLPFRRDGDRLYGPGLYDMKGGAYLAVAGYRALARAGVPTARPVTFLFTPDEEVGSPTSRAIIEEEASRAAYVLVTEPARDGGRIVTARKGVGRFTIATHGRPAHAGARHMDGRSAIREMAHQILAVEGMTDYARGITTTVGLIKGGTAANVTPETCTAEIDLRVPDPAVGEEMVARIRGLTSVDPDVTLTIEGGINRPAYPKTAMIADMLERAQKVALAVGFDLADCPMTGGGSDGNFTAALGVPTLDGLGIDGAGAHTLEEHGLVSSILPRARLLAGLMETLR</sequence>
<dbReference type="InterPro" id="IPR002933">
    <property type="entry name" value="Peptidase_M20"/>
</dbReference>
<dbReference type="EMBL" id="CP027668">
    <property type="protein sequence ID" value="AVO43894.1"/>
    <property type="molecule type" value="Genomic_DNA"/>
</dbReference>
<protein>
    <submittedName>
        <fullName evidence="5">Carboxypeptidase</fullName>
    </submittedName>
</protein>
<feature type="active site" description="Proton acceptor" evidence="3">
    <location>
        <position position="148"/>
    </location>
</feature>
<evidence type="ECO:0000313" key="5">
    <source>
        <dbReference type="EMBL" id="AVO43894.1"/>
    </source>
</evidence>
<dbReference type="GO" id="GO:0046872">
    <property type="term" value="F:metal ion binding"/>
    <property type="evidence" value="ECO:0007669"/>
    <property type="project" value="UniProtKB-KW"/>
</dbReference>
<dbReference type="CDD" id="cd03885">
    <property type="entry name" value="M20_CPDG2"/>
    <property type="match status" value="1"/>
</dbReference>
<dbReference type="Pfam" id="PF07687">
    <property type="entry name" value="M20_dimer"/>
    <property type="match status" value="1"/>
</dbReference>
<keyword evidence="2" id="KW-0378">Hydrolase</keyword>
<dbReference type="OrthoDB" id="9776600at2"/>
<dbReference type="Gene3D" id="3.30.70.360">
    <property type="match status" value="1"/>
</dbReference>
<dbReference type="KEGG" id="phr:C6569_01760"/>
<dbReference type="GO" id="GO:0004180">
    <property type="term" value="F:carboxypeptidase activity"/>
    <property type="evidence" value="ECO:0007669"/>
    <property type="project" value="UniProtKB-KW"/>
</dbReference>
<evidence type="ECO:0000256" key="1">
    <source>
        <dbReference type="ARBA" id="ARBA00022723"/>
    </source>
</evidence>
<dbReference type="InterPro" id="IPR036264">
    <property type="entry name" value="Bact_exopeptidase_dim_dom"/>
</dbReference>